<feature type="region of interest" description="Disordered" evidence="1">
    <location>
        <begin position="1"/>
        <end position="56"/>
    </location>
</feature>
<accession>A0A9D4EF19</accession>
<feature type="compositionally biased region" description="Basic and acidic residues" evidence="1">
    <location>
        <begin position="9"/>
        <end position="20"/>
    </location>
</feature>
<comment type="caution">
    <text evidence="2">The sequence shown here is derived from an EMBL/GenBank/DDBJ whole genome shotgun (WGS) entry which is preliminary data.</text>
</comment>
<proteinExistence type="predicted"/>
<dbReference type="AlphaFoldDB" id="A0A9D4EF19"/>
<dbReference type="Proteomes" id="UP000828390">
    <property type="component" value="Unassembled WGS sequence"/>
</dbReference>
<reference evidence="2" key="2">
    <citation type="submission" date="2020-11" db="EMBL/GenBank/DDBJ databases">
        <authorList>
            <person name="McCartney M.A."/>
            <person name="Auch B."/>
            <person name="Kono T."/>
            <person name="Mallez S."/>
            <person name="Becker A."/>
            <person name="Gohl D.M."/>
            <person name="Silverstein K.A.T."/>
            <person name="Koren S."/>
            <person name="Bechman K.B."/>
            <person name="Herman A."/>
            <person name="Abrahante J.E."/>
            <person name="Garbe J."/>
        </authorList>
    </citation>
    <scope>NUCLEOTIDE SEQUENCE</scope>
    <source>
        <strain evidence="2">Duluth1</strain>
        <tissue evidence="2">Whole animal</tissue>
    </source>
</reference>
<feature type="compositionally biased region" description="Basic and acidic residues" evidence="1">
    <location>
        <begin position="27"/>
        <end position="56"/>
    </location>
</feature>
<gene>
    <name evidence="2" type="ORF">DPMN_179591</name>
</gene>
<name>A0A9D4EF19_DREPO</name>
<evidence type="ECO:0000313" key="3">
    <source>
        <dbReference type="Proteomes" id="UP000828390"/>
    </source>
</evidence>
<dbReference type="EMBL" id="JAIWYP010000009">
    <property type="protein sequence ID" value="KAH3778138.1"/>
    <property type="molecule type" value="Genomic_DNA"/>
</dbReference>
<keyword evidence="3" id="KW-1185">Reference proteome</keyword>
<evidence type="ECO:0000256" key="1">
    <source>
        <dbReference type="SAM" id="MobiDB-lite"/>
    </source>
</evidence>
<evidence type="ECO:0000313" key="2">
    <source>
        <dbReference type="EMBL" id="KAH3778138.1"/>
    </source>
</evidence>
<sequence length="56" mass="6632">MNKSTQDADQTRSRLDKSDMENQSLREQLKRMEQKLNKREEKVKNEKTKVGGEIHS</sequence>
<organism evidence="2 3">
    <name type="scientific">Dreissena polymorpha</name>
    <name type="common">Zebra mussel</name>
    <name type="synonym">Mytilus polymorpha</name>
    <dbReference type="NCBI Taxonomy" id="45954"/>
    <lineage>
        <taxon>Eukaryota</taxon>
        <taxon>Metazoa</taxon>
        <taxon>Spiralia</taxon>
        <taxon>Lophotrochozoa</taxon>
        <taxon>Mollusca</taxon>
        <taxon>Bivalvia</taxon>
        <taxon>Autobranchia</taxon>
        <taxon>Heteroconchia</taxon>
        <taxon>Euheterodonta</taxon>
        <taxon>Imparidentia</taxon>
        <taxon>Neoheterodontei</taxon>
        <taxon>Myida</taxon>
        <taxon>Dreissenoidea</taxon>
        <taxon>Dreissenidae</taxon>
        <taxon>Dreissena</taxon>
    </lineage>
</organism>
<protein>
    <submittedName>
        <fullName evidence="2">Uncharacterized protein</fullName>
    </submittedName>
</protein>
<reference evidence="2" key="1">
    <citation type="journal article" date="2019" name="bioRxiv">
        <title>The Genome of the Zebra Mussel, Dreissena polymorpha: A Resource for Invasive Species Research.</title>
        <authorList>
            <person name="McCartney M.A."/>
            <person name="Auch B."/>
            <person name="Kono T."/>
            <person name="Mallez S."/>
            <person name="Zhang Y."/>
            <person name="Obille A."/>
            <person name="Becker A."/>
            <person name="Abrahante J.E."/>
            <person name="Garbe J."/>
            <person name="Badalamenti J.P."/>
            <person name="Herman A."/>
            <person name="Mangelson H."/>
            <person name="Liachko I."/>
            <person name="Sullivan S."/>
            <person name="Sone E.D."/>
            <person name="Koren S."/>
            <person name="Silverstein K.A.T."/>
            <person name="Beckman K.B."/>
            <person name="Gohl D.M."/>
        </authorList>
    </citation>
    <scope>NUCLEOTIDE SEQUENCE</scope>
    <source>
        <strain evidence="2">Duluth1</strain>
        <tissue evidence="2">Whole animal</tissue>
    </source>
</reference>